<proteinExistence type="predicted"/>
<sequence>MVGVNVRVNNKMQKGYTYKLVKPRGDLSDLIGFEPELSPLEMISYGIMGGKYFSDVVFDFEYPKEIRDLIKEKSAGIPSVPKRELNYFGVLVDDNRSKWVRSNLIFPEDPRGWIEWYLRTWLGRRSSHDKVMVNRWILMKRRLSLLSPIENPEDRRVTNVRRRQDLLEWAFDTVNNH</sequence>
<dbReference type="PANTHER" id="PTHR37948:SF1">
    <property type="entry name" value="BLL5189 PROTEIN"/>
    <property type="match status" value="1"/>
</dbReference>
<accession>A0AA86IWW9</accession>
<keyword evidence="2" id="KW-1185">Reference proteome</keyword>
<reference evidence="1 2" key="1">
    <citation type="submission" date="2023-09" db="EMBL/GenBank/DDBJ databases">
        <title>Analysis of phage genome (vB_Yru_GN1) of the bacterium (Yersinia ruckeri).</title>
        <authorList>
            <person name="Ganjoor M.S."/>
            <person name="Bouzari M."/>
            <person name="Soleimani-Delfan A."/>
        </authorList>
    </citation>
    <scope>NUCLEOTIDE SEQUENCE [LARGE SCALE GENOMIC DNA]</scope>
    <source>
        <strain evidence="2">vB_Yru_GN1</strain>
    </source>
</reference>
<dbReference type="Proteomes" id="UP001304813">
    <property type="component" value="Segment"/>
</dbReference>
<evidence type="ECO:0000313" key="2">
    <source>
        <dbReference type="Proteomes" id="UP001304813"/>
    </source>
</evidence>
<dbReference type="PANTHER" id="PTHR37948">
    <property type="entry name" value="ZGC:113208"/>
    <property type="match status" value="1"/>
</dbReference>
<organism evidence="1 2">
    <name type="scientific">Yersinia phage vB_Yru_GN1</name>
    <dbReference type="NCBI Taxonomy" id="3074381"/>
    <lineage>
        <taxon>Viruses</taxon>
        <taxon>Duplodnaviria</taxon>
        <taxon>Heunggongvirae</taxon>
        <taxon>Uroviricota</taxon>
        <taxon>Caudoviricetes</taxon>
        <taxon>Caudoviricetes incertae sedis</taxon>
        <taxon>Sepahanvirus</taxon>
        <taxon>Sepahanvirus vB-Yru-GN1</taxon>
    </lineage>
</organism>
<protein>
    <submittedName>
        <fullName evidence="1">Structural protein</fullName>
    </submittedName>
</protein>
<name>A0AA86IWW9_9CAUD</name>
<evidence type="ECO:0000313" key="1">
    <source>
        <dbReference type="EMBL" id="BES79877.1"/>
    </source>
</evidence>
<dbReference type="EMBL" id="LC779065">
    <property type="protein sequence ID" value="BES79877.1"/>
    <property type="molecule type" value="Genomic_DNA"/>
</dbReference>